<name>A0ACC0VC68_9HYPO</name>
<accession>A0ACC0VC68</accession>
<keyword evidence="2" id="KW-1185">Reference proteome</keyword>
<gene>
    <name evidence="1" type="ORF">N3K66_000544</name>
</gene>
<proteinExistence type="predicted"/>
<dbReference type="Proteomes" id="UP001163324">
    <property type="component" value="Chromosome 1"/>
</dbReference>
<dbReference type="EMBL" id="CM047940">
    <property type="protein sequence ID" value="KAI9904015.1"/>
    <property type="molecule type" value="Genomic_DNA"/>
</dbReference>
<organism evidence="1 2">
    <name type="scientific">Trichothecium roseum</name>
    <dbReference type="NCBI Taxonomy" id="47278"/>
    <lineage>
        <taxon>Eukaryota</taxon>
        <taxon>Fungi</taxon>
        <taxon>Dikarya</taxon>
        <taxon>Ascomycota</taxon>
        <taxon>Pezizomycotina</taxon>
        <taxon>Sordariomycetes</taxon>
        <taxon>Hypocreomycetidae</taxon>
        <taxon>Hypocreales</taxon>
        <taxon>Hypocreales incertae sedis</taxon>
        <taxon>Trichothecium</taxon>
    </lineage>
</organism>
<protein>
    <submittedName>
        <fullName evidence="1">Uncharacterized protein</fullName>
    </submittedName>
</protein>
<comment type="caution">
    <text evidence="1">The sequence shown here is derived from an EMBL/GenBank/DDBJ whole genome shotgun (WGS) entry which is preliminary data.</text>
</comment>
<evidence type="ECO:0000313" key="2">
    <source>
        <dbReference type="Proteomes" id="UP001163324"/>
    </source>
</evidence>
<sequence length="311" mass="32473">MSAVTIPKGPIALAGLLHEPPAEATAAATTVKKGRRPPAIIVVHPGGGVKEQAAGTYARRLAAAGFTTLCFDASHQGESGGDPRFLEDPAARVSDIWAVVDYLEKVRGGNGDAAGIAVLGLCAGGGYAVAAAKADHRIRAVATVSMVNIGDSARRGWEGADDPRRHAETLRGAAAQISAENAGAQEAAAPYVPSAPGPSTPADLVEASDYYLTARGQHPRAPNRMLFKSFPRVLTFDAFHLADLYLTQPVLLVAGQGAGSLWHTERLCTVLGGRAKKVVVPEASHVDFYDKDSMVSTAVQEIVTFMSKSLK</sequence>
<reference evidence="1" key="1">
    <citation type="submission" date="2022-10" db="EMBL/GenBank/DDBJ databases">
        <title>Complete Genome of Trichothecium roseum strain YXFP-22015, a Plant Pathogen Isolated from Citrus.</title>
        <authorList>
            <person name="Wang Y."/>
            <person name="Zhu L."/>
        </authorList>
    </citation>
    <scope>NUCLEOTIDE SEQUENCE</scope>
    <source>
        <strain evidence="1">YXFP-22015</strain>
    </source>
</reference>
<evidence type="ECO:0000313" key="1">
    <source>
        <dbReference type="EMBL" id="KAI9904015.1"/>
    </source>
</evidence>